<reference evidence="1 2" key="1">
    <citation type="submission" date="2021-06" db="EMBL/GenBank/DDBJ databases">
        <authorList>
            <person name="Kallberg Y."/>
            <person name="Tangrot J."/>
            <person name="Rosling A."/>
        </authorList>
    </citation>
    <scope>NUCLEOTIDE SEQUENCE [LARGE SCALE GENOMIC DNA]</scope>
    <source>
        <strain evidence="1 2">120-4 pot B 10/14</strain>
    </source>
</reference>
<keyword evidence="2" id="KW-1185">Reference proteome</keyword>
<sequence length="46" mass="5088">AIWLVVLLTPSGTKLTIYSDSMAVINAITSINRSLAFSQFIKLENF</sequence>
<feature type="non-terminal residue" evidence="1">
    <location>
        <position position="46"/>
    </location>
</feature>
<evidence type="ECO:0000313" key="1">
    <source>
        <dbReference type="EMBL" id="CAG8857595.1"/>
    </source>
</evidence>
<name>A0ABN7XT97_GIGMA</name>
<proteinExistence type="predicted"/>
<protein>
    <submittedName>
        <fullName evidence="1">32128_t:CDS:1</fullName>
    </submittedName>
</protein>
<dbReference type="EMBL" id="CAJVQB010172733">
    <property type="protein sequence ID" value="CAG8857595.1"/>
    <property type="molecule type" value="Genomic_DNA"/>
</dbReference>
<accession>A0ABN7XT97</accession>
<evidence type="ECO:0000313" key="2">
    <source>
        <dbReference type="Proteomes" id="UP000789901"/>
    </source>
</evidence>
<gene>
    <name evidence="1" type="ORF">GMARGA_LOCUS46414</name>
</gene>
<comment type="caution">
    <text evidence="1">The sequence shown here is derived from an EMBL/GenBank/DDBJ whole genome shotgun (WGS) entry which is preliminary data.</text>
</comment>
<organism evidence="1 2">
    <name type="scientific">Gigaspora margarita</name>
    <dbReference type="NCBI Taxonomy" id="4874"/>
    <lineage>
        <taxon>Eukaryota</taxon>
        <taxon>Fungi</taxon>
        <taxon>Fungi incertae sedis</taxon>
        <taxon>Mucoromycota</taxon>
        <taxon>Glomeromycotina</taxon>
        <taxon>Glomeromycetes</taxon>
        <taxon>Diversisporales</taxon>
        <taxon>Gigasporaceae</taxon>
        <taxon>Gigaspora</taxon>
    </lineage>
</organism>
<dbReference type="Proteomes" id="UP000789901">
    <property type="component" value="Unassembled WGS sequence"/>
</dbReference>
<feature type="non-terminal residue" evidence="1">
    <location>
        <position position="1"/>
    </location>
</feature>